<sequence length="82" mass="9548">MDIHTSLEPFEARRGSERSRGGWALALTEALALVGASERERSSDGGERRKSEFERNWNKDKRERGLKKLRGTWKLGREFERD</sequence>
<dbReference type="EMBL" id="CAEKDK010000003">
    <property type="protein sequence ID" value="CAB4273216.1"/>
    <property type="molecule type" value="Genomic_DNA"/>
</dbReference>
<feature type="region of interest" description="Disordered" evidence="1">
    <location>
        <begin position="36"/>
        <end position="56"/>
    </location>
</feature>
<dbReference type="AlphaFoldDB" id="A0A6J5U9V3"/>
<evidence type="ECO:0000313" key="3">
    <source>
        <dbReference type="Proteomes" id="UP000507222"/>
    </source>
</evidence>
<organism evidence="2 3">
    <name type="scientific">Prunus armeniaca</name>
    <name type="common">Apricot</name>
    <name type="synonym">Armeniaca vulgaris</name>
    <dbReference type="NCBI Taxonomy" id="36596"/>
    <lineage>
        <taxon>Eukaryota</taxon>
        <taxon>Viridiplantae</taxon>
        <taxon>Streptophyta</taxon>
        <taxon>Embryophyta</taxon>
        <taxon>Tracheophyta</taxon>
        <taxon>Spermatophyta</taxon>
        <taxon>Magnoliopsida</taxon>
        <taxon>eudicotyledons</taxon>
        <taxon>Gunneridae</taxon>
        <taxon>Pentapetalae</taxon>
        <taxon>rosids</taxon>
        <taxon>fabids</taxon>
        <taxon>Rosales</taxon>
        <taxon>Rosaceae</taxon>
        <taxon>Amygdaloideae</taxon>
        <taxon>Amygdaleae</taxon>
        <taxon>Prunus</taxon>
    </lineage>
</organism>
<gene>
    <name evidence="2" type="ORF">CURHAP_LOCUS20489</name>
</gene>
<proteinExistence type="predicted"/>
<reference evidence="2 3" key="1">
    <citation type="submission" date="2020-05" db="EMBL/GenBank/DDBJ databases">
        <authorList>
            <person name="Campoy J."/>
            <person name="Schneeberger K."/>
            <person name="Spophaly S."/>
        </authorList>
    </citation>
    <scope>NUCLEOTIDE SEQUENCE [LARGE SCALE GENOMIC DNA]</scope>
    <source>
        <strain evidence="2">PruArmRojPasFocal</strain>
    </source>
</reference>
<dbReference type="Proteomes" id="UP000507222">
    <property type="component" value="Unassembled WGS sequence"/>
</dbReference>
<evidence type="ECO:0000313" key="2">
    <source>
        <dbReference type="EMBL" id="CAB4273216.1"/>
    </source>
</evidence>
<protein>
    <submittedName>
        <fullName evidence="2">Uncharacterized protein</fullName>
    </submittedName>
</protein>
<accession>A0A6J5U9V3</accession>
<evidence type="ECO:0000256" key="1">
    <source>
        <dbReference type="SAM" id="MobiDB-lite"/>
    </source>
</evidence>
<name>A0A6J5U9V3_PRUAR</name>
<feature type="region of interest" description="Disordered" evidence="1">
    <location>
        <begin position="1"/>
        <end position="20"/>
    </location>
</feature>
<feature type="compositionally biased region" description="Basic and acidic residues" evidence="1">
    <location>
        <begin position="37"/>
        <end position="56"/>
    </location>
</feature>